<reference evidence="2 3" key="1">
    <citation type="submission" date="2018-06" db="EMBL/GenBank/DDBJ databases">
        <title>Comparative genomics reveals the genomic features of Rhizophagus irregularis, R. cerebriforme, R. diaphanum and Gigaspora rosea, and their symbiotic lifestyle signature.</title>
        <authorList>
            <person name="Morin E."/>
            <person name="San Clemente H."/>
            <person name="Chen E.C.H."/>
            <person name="De La Providencia I."/>
            <person name="Hainaut M."/>
            <person name="Kuo A."/>
            <person name="Kohler A."/>
            <person name="Murat C."/>
            <person name="Tang N."/>
            <person name="Roy S."/>
            <person name="Loubradou J."/>
            <person name="Henrissat B."/>
            <person name="Grigoriev I.V."/>
            <person name="Corradi N."/>
            <person name="Roux C."/>
            <person name="Martin F.M."/>
        </authorList>
    </citation>
    <scope>NUCLEOTIDE SEQUENCE [LARGE SCALE GENOMIC DNA]</scope>
    <source>
        <strain evidence="2 3">DAOM 227022</strain>
    </source>
</reference>
<name>A0A397T9H5_9GLOM</name>
<comment type="caution">
    <text evidence="2">The sequence shown here is derived from an EMBL/GenBank/DDBJ whole genome shotgun (WGS) entry which is preliminary data.</text>
</comment>
<protein>
    <submittedName>
        <fullName evidence="2">Uncharacterized protein</fullName>
    </submittedName>
</protein>
<feature type="compositionally biased region" description="Polar residues" evidence="1">
    <location>
        <begin position="1"/>
        <end position="13"/>
    </location>
</feature>
<feature type="compositionally biased region" description="Polar residues" evidence="1">
    <location>
        <begin position="40"/>
        <end position="49"/>
    </location>
</feature>
<dbReference type="Proteomes" id="UP000265703">
    <property type="component" value="Unassembled WGS sequence"/>
</dbReference>
<evidence type="ECO:0000256" key="1">
    <source>
        <dbReference type="SAM" id="MobiDB-lite"/>
    </source>
</evidence>
<accession>A0A397T9H5</accession>
<evidence type="ECO:0000313" key="2">
    <source>
        <dbReference type="EMBL" id="RIA93989.1"/>
    </source>
</evidence>
<dbReference type="EMBL" id="QKYT01000092">
    <property type="protein sequence ID" value="RIA93989.1"/>
    <property type="molecule type" value="Genomic_DNA"/>
</dbReference>
<gene>
    <name evidence="2" type="ORF">C1645_873711</name>
</gene>
<proteinExistence type="predicted"/>
<sequence>MQRLTETMDSDTINNDDERDKSSDDFSKASQLLNGKKSPLQETSHSESNINKKKKRKVGKQLL</sequence>
<feature type="region of interest" description="Disordered" evidence="1">
    <location>
        <begin position="1"/>
        <end position="63"/>
    </location>
</feature>
<feature type="compositionally biased region" description="Basic and acidic residues" evidence="1">
    <location>
        <begin position="16"/>
        <end position="27"/>
    </location>
</feature>
<dbReference type="AlphaFoldDB" id="A0A397T9H5"/>
<feature type="compositionally biased region" description="Basic residues" evidence="1">
    <location>
        <begin position="51"/>
        <end position="63"/>
    </location>
</feature>
<evidence type="ECO:0000313" key="3">
    <source>
        <dbReference type="Proteomes" id="UP000265703"/>
    </source>
</evidence>
<organism evidence="2 3">
    <name type="scientific">Glomus cerebriforme</name>
    <dbReference type="NCBI Taxonomy" id="658196"/>
    <lineage>
        <taxon>Eukaryota</taxon>
        <taxon>Fungi</taxon>
        <taxon>Fungi incertae sedis</taxon>
        <taxon>Mucoromycota</taxon>
        <taxon>Glomeromycotina</taxon>
        <taxon>Glomeromycetes</taxon>
        <taxon>Glomerales</taxon>
        <taxon>Glomeraceae</taxon>
        <taxon>Glomus</taxon>
    </lineage>
</organism>
<keyword evidence="3" id="KW-1185">Reference proteome</keyword>